<evidence type="ECO:0000313" key="1">
    <source>
        <dbReference type="EMBL" id="NMI01969.1"/>
    </source>
</evidence>
<name>A0ABX1SPA2_9PSEU</name>
<organism evidence="1 2">
    <name type="scientific">Pseudonocardia acidicola</name>
    <dbReference type="NCBI Taxonomy" id="2724939"/>
    <lineage>
        <taxon>Bacteria</taxon>
        <taxon>Bacillati</taxon>
        <taxon>Actinomycetota</taxon>
        <taxon>Actinomycetes</taxon>
        <taxon>Pseudonocardiales</taxon>
        <taxon>Pseudonocardiaceae</taxon>
        <taxon>Pseudonocardia</taxon>
    </lineage>
</organism>
<comment type="caution">
    <text evidence="1">The sequence shown here is derived from an EMBL/GenBank/DDBJ whole genome shotgun (WGS) entry which is preliminary data.</text>
</comment>
<dbReference type="Proteomes" id="UP000820669">
    <property type="component" value="Unassembled WGS sequence"/>
</dbReference>
<dbReference type="EMBL" id="JAAXLA010000112">
    <property type="protein sequence ID" value="NMI01969.1"/>
    <property type="molecule type" value="Genomic_DNA"/>
</dbReference>
<evidence type="ECO:0000313" key="2">
    <source>
        <dbReference type="Proteomes" id="UP000820669"/>
    </source>
</evidence>
<accession>A0ABX1SPA2</accession>
<evidence type="ECO:0008006" key="3">
    <source>
        <dbReference type="Google" id="ProtNLM"/>
    </source>
</evidence>
<proteinExistence type="predicted"/>
<protein>
    <recommendedName>
        <fullName evidence="3">Sensory transduction regulator</fullName>
    </recommendedName>
</protein>
<dbReference type="RefSeq" id="WP_169385476.1">
    <property type="nucleotide sequence ID" value="NZ_JAAXLA010000112.1"/>
</dbReference>
<sequence>MTWSEIRDLHVEFLTEQGFRPKVDDEGDIHFRFEGRHHFIMETQEDTYFHLLFPNFYPLANETEVEAAALAASAASRVTKVAKVYLNPALDNVCASVELLVAEPTDVHDHFLRCLGMLGTATGQFLEEMTARLAAARQAIRPA</sequence>
<keyword evidence="2" id="KW-1185">Reference proteome</keyword>
<gene>
    <name evidence="1" type="ORF">HF526_32420</name>
</gene>
<reference evidence="1 2" key="1">
    <citation type="submission" date="2020-04" db="EMBL/GenBank/DDBJ databases">
        <authorList>
            <person name="Klaysubun C."/>
            <person name="Duangmal K."/>
            <person name="Lipun K."/>
        </authorList>
    </citation>
    <scope>NUCLEOTIDE SEQUENCE [LARGE SCALE GENOMIC DNA]</scope>
    <source>
        <strain evidence="1 2">K10HN5</strain>
    </source>
</reference>